<gene>
    <name evidence="7" type="ORF">ESZ48_09340</name>
</gene>
<evidence type="ECO:0000256" key="3">
    <source>
        <dbReference type="ARBA" id="ARBA00023237"/>
    </source>
</evidence>
<dbReference type="OrthoDB" id="9809364at2"/>
<dbReference type="PRINTS" id="PR01021">
    <property type="entry name" value="OMPADOMAIN"/>
</dbReference>
<dbReference type="InterPro" id="IPR011042">
    <property type="entry name" value="6-blade_b-propeller_TolB-like"/>
</dbReference>
<dbReference type="RefSeq" id="WP_129017144.1">
    <property type="nucleotide sequence ID" value="NZ_SDDZ01000004.1"/>
</dbReference>
<evidence type="ECO:0000256" key="4">
    <source>
        <dbReference type="PROSITE-ProRule" id="PRU00473"/>
    </source>
</evidence>
<dbReference type="InterPro" id="IPR008969">
    <property type="entry name" value="CarboxyPept-like_regulatory"/>
</dbReference>
<dbReference type="InterPro" id="IPR006665">
    <property type="entry name" value="OmpA-like"/>
</dbReference>
<evidence type="ECO:0000256" key="2">
    <source>
        <dbReference type="ARBA" id="ARBA00023136"/>
    </source>
</evidence>
<proteinExistence type="predicted"/>
<dbReference type="InterPro" id="IPR050330">
    <property type="entry name" value="Bact_OuterMem_StrucFunc"/>
</dbReference>
<dbReference type="Pfam" id="PF07676">
    <property type="entry name" value="PD40"/>
    <property type="match status" value="2"/>
</dbReference>
<dbReference type="SUPFAM" id="SSF103088">
    <property type="entry name" value="OmpA-like"/>
    <property type="match status" value="1"/>
</dbReference>
<dbReference type="CDD" id="cd07185">
    <property type="entry name" value="OmpA_C-like"/>
    <property type="match status" value="1"/>
</dbReference>
<evidence type="ECO:0000313" key="8">
    <source>
        <dbReference type="Proteomes" id="UP000289792"/>
    </source>
</evidence>
<dbReference type="SUPFAM" id="SSF49464">
    <property type="entry name" value="Carboxypeptidase regulatory domain-like"/>
    <property type="match status" value="1"/>
</dbReference>
<feature type="domain" description="OmpA-like" evidence="6">
    <location>
        <begin position="511"/>
        <end position="629"/>
    </location>
</feature>
<dbReference type="InterPro" id="IPR011990">
    <property type="entry name" value="TPR-like_helical_dom_sf"/>
</dbReference>
<dbReference type="Gene3D" id="1.25.40.10">
    <property type="entry name" value="Tetratricopeptide repeat domain"/>
    <property type="match status" value="1"/>
</dbReference>
<dbReference type="EMBL" id="SDDZ01000004">
    <property type="protein sequence ID" value="RXJ50176.1"/>
    <property type="molecule type" value="Genomic_DNA"/>
</dbReference>
<keyword evidence="3" id="KW-0998">Cell outer membrane</keyword>
<dbReference type="SUPFAM" id="SSF48452">
    <property type="entry name" value="TPR-like"/>
    <property type="match status" value="1"/>
</dbReference>
<protein>
    <recommendedName>
        <fullName evidence="6">OmpA-like domain-containing protein</fullName>
    </recommendedName>
</protein>
<dbReference type="SUPFAM" id="SSF82171">
    <property type="entry name" value="DPP6 N-terminal domain-like"/>
    <property type="match status" value="1"/>
</dbReference>
<dbReference type="PANTHER" id="PTHR30329:SF21">
    <property type="entry name" value="LIPOPROTEIN YIAD-RELATED"/>
    <property type="match status" value="1"/>
</dbReference>
<keyword evidence="5" id="KW-0732">Signal</keyword>
<dbReference type="PROSITE" id="PS51123">
    <property type="entry name" value="OMPA_2"/>
    <property type="match status" value="1"/>
</dbReference>
<comment type="subcellular location">
    <subcellularLocation>
        <location evidence="1">Cell outer membrane</location>
    </subcellularLocation>
</comment>
<dbReference type="InterPro" id="IPR036737">
    <property type="entry name" value="OmpA-like_sf"/>
</dbReference>
<dbReference type="InterPro" id="IPR006664">
    <property type="entry name" value="OMP_bac"/>
</dbReference>
<dbReference type="Pfam" id="PF00691">
    <property type="entry name" value="OmpA"/>
    <property type="match status" value="1"/>
</dbReference>
<evidence type="ECO:0000313" key="7">
    <source>
        <dbReference type="EMBL" id="RXJ50176.1"/>
    </source>
</evidence>
<sequence length="629" mass="72103">MKNVCLFLCLLAASWTVHAQRPSIKKANQLFAQKSYAEAAKMYQSLGQSQEVLQNLADSYYYNSEMKLARTPYTGLFTHFKDSLKPEVYFRYAQALRGVKDYAKADEIMGEYLGFAIDTEKFISNLNRLVPFTYEIKIMTQSSRTGDFGIAYFGDKVVFSSFRNRENPIYSWNNQPYLDLYLAEVTKEKRLVNIKPFSEEINTKTHESDATFSSDGKTMYFSRTNDKRVLIGEELVATVKLFKAEFIDGKWSHITELPFSSDLYSTQHPVLSPDNSRLYFSSDMPGTLGSFDIFYVDITSSYEGYVDESYGTPVNLGKTINTAQREQFPFVVEEGTLYFASDGHQGMGGLDLFVSRVYDNVYSKPLNLGETINSEMDDFGYIVNEKDDTGYFASNRAGYDNLYAFTRTVNERQFTVEGSVRDKISQNLLPGTTVTLFDENNILVGQMVVGEDAEYVFNTEPNKDYSIEAHRDFYIPTTEVFTTNDDGNITYNIELSIESYDDAEDIVVTKDDGYLYIELENIYFDFNKYEIKPEAERILDVLVALLNKYPRMEIQLGAHTDNRASDLYNLHLSHNRAAATLEYLVDNGIDRKRLRSKGYGEHFPLVDCGDKCTEEEHSINRRCEFLILK</sequence>
<keyword evidence="2 4" id="KW-0472">Membrane</keyword>
<accession>A0A4Q0XGG0</accession>
<organism evidence="7 8">
    <name type="scientific">Gelidibacter gilvus</name>
    <dbReference type="NCBI Taxonomy" id="59602"/>
    <lineage>
        <taxon>Bacteria</taxon>
        <taxon>Pseudomonadati</taxon>
        <taxon>Bacteroidota</taxon>
        <taxon>Flavobacteriia</taxon>
        <taxon>Flavobacteriales</taxon>
        <taxon>Flavobacteriaceae</taxon>
        <taxon>Gelidibacter</taxon>
    </lineage>
</organism>
<feature type="signal peptide" evidence="5">
    <location>
        <begin position="1"/>
        <end position="19"/>
    </location>
</feature>
<dbReference type="AlphaFoldDB" id="A0A4Q0XGG0"/>
<feature type="chain" id="PRO_5020826107" description="OmpA-like domain-containing protein" evidence="5">
    <location>
        <begin position="20"/>
        <end position="629"/>
    </location>
</feature>
<dbReference type="InterPro" id="IPR011659">
    <property type="entry name" value="WD40"/>
</dbReference>
<dbReference type="PANTHER" id="PTHR30329">
    <property type="entry name" value="STATOR ELEMENT OF FLAGELLAR MOTOR COMPLEX"/>
    <property type="match status" value="1"/>
</dbReference>
<evidence type="ECO:0000256" key="5">
    <source>
        <dbReference type="SAM" id="SignalP"/>
    </source>
</evidence>
<dbReference type="Gene3D" id="3.30.1330.60">
    <property type="entry name" value="OmpA-like domain"/>
    <property type="match status" value="1"/>
</dbReference>
<dbReference type="Proteomes" id="UP000289792">
    <property type="component" value="Unassembled WGS sequence"/>
</dbReference>
<name>A0A4Q0XGG0_9FLAO</name>
<evidence type="ECO:0000256" key="1">
    <source>
        <dbReference type="ARBA" id="ARBA00004442"/>
    </source>
</evidence>
<comment type="caution">
    <text evidence="7">The sequence shown here is derived from an EMBL/GenBank/DDBJ whole genome shotgun (WGS) entry which is preliminary data.</text>
</comment>
<dbReference type="Gene3D" id="2.60.40.1120">
    <property type="entry name" value="Carboxypeptidase-like, regulatory domain"/>
    <property type="match status" value="1"/>
</dbReference>
<evidence type="ECO:0000259" key="6">
    <source>
        <dbReference type="PROSITE" id="PS51123"/>
    </source>
</evidence>
<dbReference type="Gene3D" id="2.120.10.30">
    <property type="entry name" value="TolB, C-terminal domain"/>
    <property type="match status" value="1"/>
</dbReference>
<dbReference type="GO" id="GO:0009279">
    <property type="term" value="C:cell outer membrane"/>
    <property type="evidence" value="ECO:0007669"/>
    <property type="project" value="UniProtKB-SubCell"/>
</dbReference>
<reference evidence="7 8" key="1">
    <citation type="submission" date="2019-01" db="EMBL/GenBank/DDBJ databases">
        <title>Genome sequence of the Antarctic species Gelidibacter gilvus ACAM 158(T).</title>
        <authorList>
            <person name="Bowman J.P."/>
        </authorList>
    </citation>
    <scope>NUCLEOTIDE SEQUENCE [LARGE SCALE GENOMIC DNA]</scope>
    <source>
        <strain evidence="7 8">IC158</strain>
    </source>
</reference>
<keyword evidence="8" id="KW-1185">Reference proteome</keyword>